<proteinExistence type="predicted"/>
<reference evidence="1 2" key="1">
    <citation type="submission" date="2019-11" db="EMBL/GenBank/DDBJ databases">
        <title>Whole genome sequence of Oryza granulata.</title>
        <authorList>
            <person name="Li W."/>
        </authorList>
    </citation>
    <scope>NUCLEOTIDE SEQUENCE [LARGE SCALE GENOMIC DNA]</scope>
    <source>
        <strain evidence="2">cv. Menghai</strain>
        <tissue evidence="1">Leaf</tissue>
    </source>
</reference>
<protein>
    <submittedName>
        <fullName evidence="1">Uncharacterized protein</fullName>
    </submittedName>
</protein>
<accession>A0A6G1DU10</accession>
<keyword evidence="2" id="KW-1185">Reference proteome</keyword>
<dbReference type="AlphaFoldDB" id="A0A6G1DU10"/>
<organism evidence="1 2">
    <name type="scientific">Oryza meyeriana var. granulata</name>
    <dbReference type="NCBI Taxonomy" id="110450"/>
    <lineage>
        <taxon>Eukaryota</taxon>
        <taxon>Viridiplantae</taxon>
        <taxon>Streptophyta</taxon>
        <taxon>Embryophyta</taxon>
        <taxon>Tracheophyta</taxon>
        <taxon>Spermatophyta</taxon>
        <taxon>Magnoliopsida</taxon>
        <taxon>Liliopsida</taxon>
        <taxon>Poales</taxon>
        <taxon>Poaceae</taxon>
        <taxon>BOP clade</taxon>
        <taxon>Oryzoideae</taxon>
        <taxon>Oryzeae</taxon>
        <taxon>Oryzinae</taxon>
        <taxon>Oryza</taxon>
        <taxon>Oryza meyeriana</taxon>
    </lineage>
</organism>
<dbReference type="EMBL" id="SPHZ02000006">
    <property type="protein sequence ID" value="KAF0915881.1"/>
    <property type="molecule type" value="Genomic_DNA"/>
</dbReference>
<name>A0A6G1DU10_9ORYZ</name>
<evidence type="ECO:0000313" key="1">
    <source>
        <dbReference type="EMBL" id="KAF0915881.1"/>
    </source>
</evidence>
<comment type="caution">
    <text evidence="1">The sequence shown here is derived from an EMBL/GenBank/DDBJ whole genome shotgun (WGS) entry which is preliminary data.</text>
</comment>
<dbReference type="Proteomes" id="UP000479710">
    <property type="component" value="Unassembled WGS sequence"/>
</dbReference>
<gene>
    <name evidence="1" type="ORF">E2562_039494</name>
</gene>
<sequence>MPVLAEHGMTPLYGLSSTPTALPPLSVHVHPALLETEAAPCLAPDATAPAFGSGSTSAAPTHALDRDPHSLLLPWTLVVSSEPSRATYLAAFRTTEAPSTTITTTTGSVMVTSSMTAADASSFTPVPAIRLHLGTARDSAGQHSRLLEDSCTCGSVPVGDGVCP</sequence>
<evidence type="ECO:0000313" key="2">
    <source>
        <dbReference type="Proteomes" id="UP000479710"/>
    </source>
</evidence>